<dbReference type="VEuPathDB" id="FungiDB:TREMEDRAFT_65184"/>
<comment type="caution">
    <text evidence="2">The sequence shown here is derived from an EMBL/GenBank/DDBJ whole genome shotgun (WGS) entry which is preliminary data.</text>
</comment>
<dbReference type="EMBL" id="SDIL01000007">
    <property type="protein sequence ID" value="RXK41539.1"/>
    <property type="molecule type" value="Genomic_DNA"/>
</dbReference>
<evidence type="ECO:0000313" key="3">
    <source>
        <dbReference type="Proteomes" id="UP000289152"/>
    </source>
</evidence>
<protein>
    <submittedName>
        <fullName evidence="2">Uncharacterized protein</fullName>
    </submittedName>
</protein>
<sequence length="153" mass="17440">RRSSKRKLEPKATEDCAWYLWQICRAPFDKIKSEKRATRNRLLKDIYVKISGNRTTSGKTGADEGIRLMMHLLSWMTMDKELSFGLERSRVIFDWAPKSASIPPKQPRRYRQNKSRVHQVGAEDGRGGSGASASASQVTEVPDLNDTTLITEW</sequence>
<accession>A0A4Q1BTX9</accession>
<evidence type="ECO:0000313" key="2">
    <source>
        <dbReference type="EMBL" id="RXK41539.1"/>
    </source>
</evidence>
<reference evidence="2 3" key="1">
    <citation type="submission" date="2016-06" db="EMBL/GenBank/DDBJ databases">
        <title>Evolution of pathogenesis and genome organization in the Tremellales.</title>
        <authorList>
            <person name="Cuomo C."/>
            <person name="Litvintseva A."/>
            <person name="Heitman J."/>
            <person name="Chen Y."/>
            <person name="Sun S."/>
            <person name="Springer D."/>
            <person name="Dromer F."/>
            <person name="Young S."/>
            <person name="Zeng Q."/>
            <person name="Chapman S."/>
            <person name="Gujja S."/>
            <person name="Saif S."/>
            <person name="Birren B."/>
        </authorList>
    </citation>
    <scope>NUCLEOTIDE SEQUENCE [LARGE SCALE GENOMIC DNA]</scope>
    <source>
        <strain evidence="2 3">ATCC 28783</strain>
    </source>
</reference>
<feature type="compositionally biased region" description="Basic residues" evidence="1">
    <location>
        <begin position="106"/>
        <end position="117"/>
    </location>
</feature>
<dbReference type="InParanoid" id="A0A4Q1BTX9"/>
<organism evidence="2 3">
    <name type="scientific">Tremella mesenterica</name>
    <name type="common">Jelly fungus</name>
    <dbReference type="NCBI Taxonomy" id="5217"/>
    <lineage>
        <taxon>Eukaryota</taxon>
        <taxon>Fungi</taxon>
        <taxon>Dikarya</taxon>
        <taxon>Basidiomycota</taxon>
        <taxon>Agaricomycotina</taxon>
        <taxon>Tremellomycetes</taxon>
        <taxon>Tremellales</taxon>
        <taxon>Tremellaceae</taxon>
        <taxon>Tremella</taxon>
    </lineage>
</organism>
<feature type="non-terminal residue" evidence="2">
    <location>
        <position position="1"/>
    </location>
</feature>
<name>A0A4Q1BTX9_TREME</name>
<gene>
    <name evidence="2" type="ORF">M231_01038</name>
</gene>
<proteinExistence type="predicted"/>
<dbReference type="AlphaFoldDB" id="A0A4Q1BTX9"/>
<evidence type="ECO:0000256" key="1">
    <source>
        <dbReference type="SAM" id="MobiDB-lite"/>
    </source>
</evidence>
<feature type="region of interest" description="Disordered" evidence="1">
    <location>
        <begin position="97"/>
        <end position="153"/>
    </location>
</feature>
<keyword evidence="3" id="KW-1185">Reference proteome</keyword>
<dbReference type="Proteomes" id="UP000289152">
    <property type="component" value="Unassembled WGS sequence"/>
</dbReference>